<dbReference type="RefSeq" id="WP_147584186.1">
    <property type="nucleotide sequence ID" value="NZ_CP042831.1"/>
</dbReference>
<dbReference type="AlphaFoldDB" id="A0A5B9G148"/>
<dbReference type="PANTHER" id="PTHR36439">
    <property type="entry name" value="BLL4334 PROTEIN"/>
    <property type="match status" value="1"/>
</dbReference>
<dbReference type="PANTHER" id="PTHR36439:SF1">
    <property type="entry name" value="DUF1697 DOMAIN-CONTAINING PROTEIN"/>
    <property type="match status" value="1"/>
</dbReference>
<evidence type="ECO:0000313" key="2">
    <source>
        <dbReference type="Proteomes" id="UP000321222"/>
    </source>
</evidence>
<dbReference type="SUPFAM" id="SSF160379">
    <property type="entry name" value="SP0830-like"/>
    <property type="match status" value="1"/>
</dbReference>
<dbReference type="Gene3D" id="3.30.70.1280">
    <property type="entry name" value="SP0830-like domains"/>
    <property type="match status" value="1"/>
</dbReference>
<dbReference type="InterPro" id="IPR012545">
    <property type="entry name" value="DUF1697"/>
</dbReference>
<evidence type="ECO:0000313" key="1">
    <source>
        <dbReference type="EMBL" id="QEE50737.1"/>
    </source>
</evidence>
<name>A0A5B9G148_9FLAO</name>
<dbReference type="PIRSF" id="PIRSF008502">
    <property type="entry name" value="UCP008502"/>
    <property type="match status" value="1"/>
</dbReference>
<reference evidence="1 2" key="1">
    <citation type="submission" date="2019-08" db="EMBL/GenBank/DDBJ databases">
        <title>Flavobacterium alkalisoli sp. nov., isolated from rhizosphere soil of Suaeda salsa.</title>
        <authorList>
            <person name="Sun J.-Q."/>
            <person name="Xu L."/>
        </authorList>
    </citation>
    <scope>NUCLEOTIDE SEQUENCE [LARGE SCALE GENOMIC DNA]</scope>
    <source>
        <strain evidence="1 2">XS-5</strain>
    </source>
</reference>
<accession>A0A5B9G148</accession>
<dbReference type="KEGG" id="fak:FUA48_14470"/>
<gene>
    <name evidence="1" type="ORF">FUA48_14470</name>
</gene>
<organism evidence="1 2">
    <name type="scientific">Flavobacterium alkalisoli</name>
    <dbReference type="NCBI Taxonomy" id="2602769"/>
    <lineage>
        <taxon>Bacteria</taxon>
        <taxon>Pseudomonadati</taxon>
        <taxon>Bacteroidota</taxon>
        <taxon>Flavobacteriia</taxon>
        <taxon>Flavobacteriales</taxon>
        <taxon>Flavobacteriaceae</taxon>
        <taxon>Flavobacterium</taxon>
    </lineage>
</organism>
<proteinExistence type="predicted"/>
<dbReference type="EMBL" id="CP042831">
    <property type="protein sequence ID" value="QEE50737.1"/>
    <property type="molecule type" value="Genomic_DNA"/>
</dbReference>
<dbReference type="OrthoDB" id="9806494at2"/>
<protein>
    <submittedName>
        <fullName evidence="1">DUF1697 domain-containing protein</fullName>
    </submittedName>
</protein>
<keyword evidence="2" id="KW-1185">Reference proteome</keyword>
<sequence>MALYLALFRGINVSGKKIIKMEDLRKLMDAEGYKNVKTYIQSGNVIFESDETSKSKIAAAIEVMIEKQYGFEVVVFVVDIDDVNKAVANNPFAKKGELEEGTKKLYVTFLSEKPSVENMKKLQHAPIGEDIIELKGDILYFKLVSKASETKLSNNLIESKLKVRATTRNWNTTLKLQSMMEDYE</sequence>
<dbReference type="Gene3D" id="3.30.70.1260">
    <property type="entry name" value="bacterial protein sp0830 like"/>
    <property type="match status" value="1"/>
</dbReference>
<dbReference type="Pfam" id="PF08002">
    <property type="entry name" value="DUF1697"/>
    <property type="match status" value="1"/>
</dbReference>
<dbReference type="Proteomes" id="UP000321222">
    <property type="component" value="Chromosome"/>
</dbReference>